<feature type="signal peptide" evidence="1">
    <location>
        <begin position="1"/>
        <end position="21"/>
    </location>
</feature>
<name>A0ABR7RZC4_AQUAC</name>
<proteinExistence type="predicted"/>
<gene>
    <name evidence="2" type="ORF">A9179_07970</name>
</gene>
<dbReference type="EMBL" id="LZEU01000001">
    <property type="protein sequence ID" value="MBC9250209.1"/>
    <property type="molecule type" value="Genomic_DNA"/>
</dbReference>
<dbReference type="Proteomes" id="UP000744555">
    <property type="component" value="Unassembled WGS sequence"/>
</dbReference>
<evidence type="ECO:0000313" key="2">
    <source>
        <dbReference type="EMBL" id="MBC9250209.1"/>
    </source>
</evidence>
<comment type="caution">
    <text evidence="2">The sequence shown here is derived from an EMBL/GenBank/DDBJ whole genome shotgun (WGS) entry which is preliminary data.</text>
</comment>
<dbReference type="RefSeq" id="WP_187805313.1">
    <property type="nucleotide sequence ID" value="NZ_LZEU01000001.1"/>
</dbReference>
<organism evidence="2 3">
    <name type="scientific">Aquipseudomonas alcaligenes</name>
    <name type="common">Pseudomonas alcaligenes</name>
    <dbReference type="NCBI Taxonomy" id="43263"/>
    <lineage>
        <taxon>Bacteria</taxon>
        <taxon>Pseudomonadati</taxon>
        <taxon>Pseudomonadota</taxon>
        <taxon>Gammaproteobacteria</taxon>
        <taxon>Pseudomonadales</taxon>
        <taxon>Pseudomonadaceae</taxon>
        <taxon>Aquipseudomonas</taxon>
    </lineage>
</organism>
<keyword evidence="1" id="KW-0732">Signal</keyword>
<reference evidence="2 3" key="1">
    <citation type="submission" date="2016-06" db="EMBL/GenBank/DDBJ databases">
        <authorList>
            <person name="Ramos C."/>
            <person name="Pintado A."/>
            <person name="Crespo-Gomez J.I."/>
        </authorList>
    </citation>
    <scope>NUCLEOTIDE SEQUENCE [LARGE SCALE GENOMIC DNA]</scope>
    <source>
        <strain evidence="2 3">AVO110</strain>
    </source>
</reference>
<dbReference type="Pfam" id="PF09694">
    <property type="entry name" value="Gcw_chp"/>
    <property type="match status" value="1"/>
</dbReference>
<evidence type="ECO:0000256" key="1">
    <source>
        <dbReference type="SAM" id="SignalP"/>
    </source>
</evidence>
<evidence type="ECO:0008006" key="4">
    <source>
        <dbReference type="Google" id="ProtNLM"/>
    </source>
</evidence>
<dbReference type="InterPro" id="IPR010239">
    <property type="entry name" value="CHP02001"/>
</dbReference>
<evidence type="ECO:0000313" key="3">
    <source>
        <dbReference type="Proteomes" id="UP000744555"/>
    </source>
</evidence>
<accession>A0ABR7RZC4</accession>
<sequence length="246" mass="27378">MKGSTALLLAGLTLTPLCSQAIELNQDFSLMVDVNLASDYRTRGISQTQGDPTLQVGATLAHSSGLYAGAWTSNVDFGYGLKTRQEVDYYAGWYWQATDAISLDLGRIKYAYPKESQFNQTETYAILSAYGFKAAAYYSDDLPNFIGKDQDSLYTWVGYETQLPLEVGLELRYGRMDFKDPLFWSGSGDSRESYHEWEAKLTRDFVGVTWGLSYVDTDLSENECASNYGFTDTCTATLVASVSKSF</sequence>
<dbReference type="NCBIfam" id="TIGR02001">
    <property type="entry name" value="gcw_chp"/>
    <property type="match status" value="1"/>
</dbReference>
<protein>
    <recommendedName>
        <fullName evidence="4">Lipoprotein</fullName>
    </recommendedName>
</protein>
<feature type="chain" id="PRO_5046934353" description="Lipoprotein" evidence="1">
    <location>
        <begin position="22"/>
        <end position="246"/>
    </location>
</feature>
<keyword evidence="3" id="KW-1185">Reference proteome</keyword>